<keyword evidence="3" id="KW-0238">DNA-binding</keyword>
<keyword evidence="4" id="KW-0804">Transcription</keyword>
<accession>A0A7C8MFK3</accession>
<keyword evidence="1" id="KW-0479">Metal-binding</keyword>
<dbReference type="GO" id="GO:0000981">
    <property type="term" value="F:DNA-binding transcription factor activity, RNA polymerase II-specific"/>
    <property type="evidence" value="ECO:0007669"/>
    <property type="project" value="InterPro"/>
</dbReference>
<dbReference type="GO" id="GO:0005634">
    <property type="term" value="C:nucleus"/>
    <property type="evidence" value="ECO:0007669"/>
    <property type="project" value="InterPro"/>
</dbReference>
<dbReference type="PROSITE" id="PS50048">
    <property type="entry name" value="ZN2_CY6_FUNGAL_2"/>
    <property type="match status" value="1"/>
</dbReference>
<organism evidence="8 9">
    <name type="scientific">Massariosphaeria phaeospora</name>
    <dbReference type="NCBI Taxonomy" id="100035"/>
    <lineage>
        <taxon>Eukaryota</taxon>
        <taxon>Fungi</taxon>
        <taxon>Dikarya</taxon>
        <taxon>Ascomycota</taxon>
        <taxon>Pezizomycotina</taxon>
        <taxon>Dothideomycetes</taxon>
        <taxon>Pleosporomycetidae</taxon>
        <taxon>Pleosporales</taxon>
        <taxon>Pleosporales incertae sedis</taxon>
        <taxon>Massariosphaeria</taxon>
    </lineage>
</organism>
<dbReference type="PANTHER" id="PTHR31069:SF31">
    <property type="entry name" value="MONODICTYPHENONE CLUSTER TRANSCRIPTION FACTOR-RELATED"/>
    <property type="match status" value="1"/>
</dbReference>
<protein>
    <recommendedName>
        <fullName evidence="7">Zn(2)-C6 fungal-type domain-containing protein</fullName>
    </recommendedName>
</protein>
<evidence type="ECO:0000256" key="1">
    <source>
        <dbReference type="ARBA" id="ARBA00022723"/>
    </source>
</evidence>
<dbReference type="EMBL" id="JAADJZ010000004">
    <property type="protein sequence ID" value="KAF2875395.1"/>
    <property type="molecule type" value="Genomic_DNA"/>
</dbReference>
<evidence type="ECO:0000313" key="8">
    <source>
        <dbReference type="EMBL" id="KAF2875395.1"/>
    </source>
</evidence>
<dbReference type="SMART" id="SM00066">
    <property type="entry name" value="GAL4"/>
    <property type="match status" value="1"/>
</dbReference>
<gene>
    <name evidence="8" type="ORF">BDV95DRAFT_484717</name>
</gene>
<evidence type="ECO:0000256" key="6">
    <source>
        <dbReference type="SAM" id="MobiDB-lite"/>
    </source>
</evidence>
<evidence type="ECO:0000256" key="5">
    <source>
        <dbReference type="ARBA" id="ARBA00023242"/>
    </source>
</evidence>
<dbReference type="CDD" id="cd00067">
    <property type="entry name" value="GAL4"/>
    <property type="match status" value="1"/>
</dbReference>
<proteinExistence type="predicted"/>
<comment type="caution">
    <text evidence="8">The sequence shown here is derived from an EMBL/GenBank/DDBJ whole genome shotgun (WGS) entry which is preliminary data.</text>
</comment>
<dbReference type="GO" id="GO:0008270">
    <property type="term" value="F:zinc ion binding"/>
    <property type="evidence" value="ECO:0007669"/>
    <property type="project" value="InterPro"/>
</dbReference>
<evidence type="ECO:0000256" key="2">
    <source>
        <dbReference type="ARBA" id="ARBA00023015"/>
    </source>
</evidence>
<feature type="compositionally biased region" description="Polar residues" evidence="6">
    <location>
        <begin position="1"/>
        <end position="11"/>
    </location>
</feature>
<evidence type="ECO:0000256" key="4">
    <source>
        <dbReference type="ARBA" id="ARBA00023163"/>
    </source>
</evidence>
<dbReference type="InterPro" id="IPR001138">
    <property type="entry name" value="Zn2Cys6_DnaBD"/>
</dbReference>
<evidence type="ECO:0000259" key="7">
    <source>
        <dbReference type="PROSITE" id="PS50048"/>
    </source>
</evidence>
<dbReference type="InterPro" id="IPR036864">
    <property type="entry name" value="Zn2-C6_fun-type_DNA-bd_sf"/>
</dbReference>
<evidence type="ECO:0000313" key="9">
    <source>
        <dbReference type="Proteomes" id="UP000481861"/>
    </source>
</evidence>
<dbReference type="AlphaFoldDB" id="A0A7C8MFK3"/>
<keyword evidence="2" id="KW-0805">Transcription regulation</keyword>
<evidence type="ECO:0000256" key="3">
    <source>
        <dbReference type="ARBA" id="ARBA00023125"/>
    </source>
</evidence>
<feature type="region of interest" description="Disordered" evidence="6">
    <location>
        <begin position="61"/>
        <end position="105"/>
    </location>
</feature>
<dbReference type="InterPro" id="IPR013700">
    <property type="entry name" value="AflR"/>
</dbReference>
<dbReference type="Gene3D" id="4.10.240.10">
    <property type="entry name" value="Zn(2)-C6 fungal-type DNA-binding domain"/>
    <property type="match status" value="1"/>
</dbReference>
<dbReference type="Pfam" id="PF08493">
    <property type="entry name" value="AflR"/>
    <property type="match status" value="1"/>
</dbReference>
<dbReference type="SUPFAM" id="SSF57701">
    <property type="entry name" value="Zn2/Cys6 DNA-binding domain"/>
    <property type="match status" value="1"/>
</dbReference>
<dbReference type="GO" id="GO:0045122">
    <property type="term" value="P:aflatoxin biosynthetic process"/>
    <property type="evidence" value="ECO:0007669"/>
    <property type="project" value="InterPro"/>
</dbReference>
<name>A0A7C8MFK3_9PLEO</name>
<keyword evidence="5" id="KW-0539">Nucleus</keyword>
<sequence length="455" mass="49352">MSLPSSSPKQGPTSAPKPPSTKKDRRPKLRASCDACAASKVKCSKEHPICGRCSTNGSQCIYGVSRKHGKPGRTRKRNPDGTPFIKASKQRPSPNGSEFSKFRIRPEPTVHGLGLSDVDTSSNWSASSRWVTPEFEYEMQPEPLQPFYMAPPIADFTVMGNVPSVPTGNEPHPGNISAIERGFAFRDPFAKRASVQLELPDIPAVKDFIGANSANSWNLGFDNSASLLPDSSAMLNPNNNNSYFLNPLRVSVSMPSSHCCYTLAYTTLESLRCGPGNSEGSYPGTELKSLDSVLSITKTAVKNVLQLLRCHCSSDPHLAMLYSSIASKILTWYQIAAGVKPTTPPTPSLSSSASSPSESSFSSSISTISPADTAFSIQVLPLKIGVFEFDEAEQETLRRQVVLRELRKCGQLVDALVSWRGQGDVGQAESLYDVLGAWLKSELDKTLREMASEQL</sequence>
<dbReference type="InterPro" id="IPR050675">
    <property type="entry name" value="OAF3"/>
</dbReference>
<feature type="domain" description="Zn(2)-C6 fungal-type" evidence="7">
    <location>
        <begin position="32"/>
        <end position="62"/>
    </location>
</feature>
<dbReference type="Proteomes" id="UP000481861">
    <property type="component" value="Unassembled WGS sequence"/>
</dbReference>
<keyword evidence="9" id="KW-1185">Reference proteome</keyword>
<dbReference type="Pfam" id="PF00172">
    <property type="entry name" value="Zn_clus"/>
    <property type="match status" value="1"/>
</dbReference>
<dbReference type="PRINTS" id="PR00755">
    <property type="entry name" value="AFLATOXINBRP"/>
</dbReference>
<feature type="compositionally biased region" description="Basic residues" evidence="6">
    <location>
        <begin position="65"/>
        <end position="76"/>
    </location>
</feature>
<dbReference type="PANTHER" id="PTHR31069">
    <property type="entry name" value="OLEATE-ACTIVATED TRANSCRIPTION FACTOR 1-RELATED"/>
    <property type="match status" value="1"/>
</dbReference>
<dbReference type="GO" id="GO:0003677">
    <property type="term" value="F:DNA binding"/>
    <property type="evidence" value="ECO:0007669"/>
    <property type="project" value="UniProtKB-KW"/>
</dbReference>
<feature type="region of interest" description="Disordered" evidence="6">
    <location>
        <begin position="1"/>
        <end position="31"/>
    </location>
</feature>
<dbReference type="PROSITE" id="PS00463">
    <property type="entry name" value="ZN2_CY6_FUNGAL_1"/>
    <property type="match status" value="1"/>
</dbReference>
<dbReference type="OrthoDB" id="2328572at2759"/>
<reference evidence="8 9" key="1">
    <citation type="submission" date="2020-01" db="EMBL/GenBank/DDBJ databases">
        <authorList>
            <consortium name="DOE Joint Genome Institute"/>
            <person name="Haridas S."/>
            <person name="Albert R."/>
            <person name="Binder M."/>
            <person name="Bloem J."/>
            <person name="Labutti K."/>
            <person name="Salamov A."/>
            <person name="Andreopoulos B."/>
            <person name="Baker S.E."/>
            <person name="Barry K."/>
            <person name="Bills G."/>
            <person name="Bluhm B.H."/>
            <person name="Cannon C."/>
            <person name="Castanera R."/>
            <person name="Culley D.E."/>
            <person name="Daum C."/>
            <person name="Ezra D."/>
            <person name="Gonzalez J.B."/>
            <person name="Henrissat B."/>
            <person name="Kuo A."/>
            <person name="Liang C."/>
            <person name="Lipzen A."/>
            <person name="Lutzoni F."/>
            <person name="Magnuson J."/>
            <person name="Mondo S."/>
            <person name="Nolan M."/>
            <person name="Ohm R."/>
            <person name="Pangilinan J."/>
            <person name="Park H.-J.H."/>
            <person name="Ramirez L."/>
            <person name="Alfaro M."/>
            <person name="Sun H."/>
            <person name="Tritt A."/>
            <person name="Yoshinaga Y."/>
            <person name="Zwiers L.-H.L."/>
            <person name="Turgeon B.G."/>
            <person name="Goodwin S.B."/>
            <person name="Spatafora J.W."/>
            <person name="Crous P.W."/>
            <person name="Grigoriev I.V."/>
        </authorList>
    </citation>
    <scope>NUCLEOTIDE SEQUENCE [LARGE SCALE GENOMIC DNA]</scope>
    <source>
        <strain evidence="8 9">CBS 611.86</strain>
    </source>
</reference>